<dbReference type="OrthoDB" id="273832at2"/>
<dbReference type="RefSeq" id="WP_141199561.1">
    <property type="nucleotide sequence ID" value="NZ_CP041186.1"/>
</dbReference>
<accession>A0A5B8Y8K9</accession>
<dbReference type="SUPFAM" id="SSF101874">
    <property type="entry name" value="YceI-like"/>
    <property type="match status" value="1"/>
</dbReference>
<proteinExistence type="predicted"/>
<dbReference type="Gene3D" id="2.40.128.110">
    <property type="entry name" value="Lipid/polyisoprenoid-binding, YceI-like"/>
    <property type="match status" value="1"/>
</dbReference>
<name>A0A4Y6PXX9_PERCE</name>
<accession>A0A4Y6PXX9</accession>
<organism evidence="1 2">
    <name type="scientific">Persicimonas caeni</name>
    <dbReference type="NCBI Taxonomy" id="2292766"/>
    <lineage>
        <taxon>Bacteria</taxon>
        <taxon>Deltaproteobacteria</taxon>
        <taxon>Bradymonadales</taxon>
        <taxon>Bradymonadaceae</taxon>
        <taxon>Persicimonas</taxon>
    </lineage>
</organism>
<sequence>MGEQTTSWVGRGLAAVLCLGFHATAIAQERAGDTYTISKDDSLLYVQIYNDPDTLGSRFAHNHVIRAGGFDGQVRFDAQRPRSCELALRVPARELVVDEAWLREQVGYDKSIGDDDRKEVRGSMLDEGQLNAAEHPVIELRASDCRPVGESDVYEVRLTVEVRGEAATRRVRVQMQTDGDELTARSAFNMEHADFGMEPYSALLGAVKNAEPIRFVARIVAKRGE</sequence>
<dbReference type="AlphaFoldDB" id="A0A4Y6PXX9"/>
<evidence type="ECO:0000313" key="2">
    <source>
        <dbReference type="Proteomes" id="UP000315995"/>
    </source>
</evidence>
<reference evidence="1 2" key="1">
    <citation type="submission" date="2019-06" db="EMBL/GenBank/DDBJ databases">
        <title>Persicimonas caeni gen. nov., sp. nov., a predatory bacterium isolated from solar saltern.</title>
        <authorList>
            <person name="Wang S."/>
        </authorList>
    </citation>
    <scope>NUCLEOTIDE SEQUENCE [LARGE SCALE GENOMIC DNA]</scope>
    <source>
        <strain evidence="1 2">YN101</strain>
    </source>
</reference>
<evidence type="ECO:0000313" key="1">
    <source>
        <dbReference type="EMBL" id="QDG53100.1"/>
    </source>
</evidence>
<dbReference type="InterPro" id="IPR036761">
    <property type="entry name" value="TTHA0802/YceI-like_sf"/>
</dbReference>
<dbReference type="EMBL" id="CP041186">
    <property type="protein sequence ID" value="QDG53100.1"/>
    <property type="molecule type" value="Genomic_DNA"/>
</dbReference>
<protein>
    <submittedName>
        <fullName evidence="1">YceI family protein</fullName>
    </submittedName>
</protein>
<dbReference type="Proteomes" id="UP000315995">
    <property type="component" value="Chromosome"/>
</dbReference>
<gene>
    <name evidence="1" type="ORF">FIV42_20830</name>
</gene>
<keyword evidence="2" id="KW-1185">Reference proteome</keyword>